<dbReference type="Pfam" id="PF08840">
    <property type="entry name" value="BAAT_C"/>
    <property type="match status" value="1"/>
</dbReference>
<comment type="caution">
    <text evidence="2">The sequence shown here is derived from an EMBL/GenBank/DDBJ whole genome shotgun (WGS) entry which is preliminary data.</text>
</comment>
<evidence type="ECO:0000313" key="3">
    <source>
        <dbReference type="Proteomes" id="UP000310249"/>
    </source>
</evidence>
<reference evidence="3" key="2">
    <citation type="submission" date="2019-06" db="EMBL/GenBank/DDBJ databases">
        <title>Co-occurence of chitin degradation, pigmentation and bioactivity in marine Pseudoalteromonas.</title>
        <authorList>
            <person name="Sonnenschein E.C."/>
            <person name="Bech P.K."/>
        </authorList>
    </citation>
    <scope>NUCLEOTIDE SEQUENCE [LARGE SCALE GENOMIC DNA]</scope>
    <source>
        <strain evidence="3">S2676</strain>
    </source>
</reference>
<dbReference type="EMBL" id="PNCI01000061">
    <property type="protein sequence ID" value="TMP25134.1"/>
    <property type="molecule type" value="Genomic_DNA"/>
</dbReference>
<dbReference type="SUPFAM" id="SSF53474">
    <property type="entry name" value="alpha/beta-Hydrolases"/>
    <property type="match status" value="1"/>
</dbReference>
<proteinExistence type="predicted"/>
<sequence>MDHDPQSPLFNALNGQVGILGHSYGGAAAFYTAAKAPEVTAIVNMDGTVFGWQDITVTQPFMYVQADEEYFSEIFINVHNKGYLALFESFNHVSFSDIVVLKDWLENGLKDTPQFNAILDVARLNAAFLSTTLITPRPHLCQLSKAKPYFP</sequence>
<dbReference type="Gene3D" id="3.40.50.1820">
    <property type="entry name" value="alpha/beta hydrolase"/>
    <property type="match status" value="1"/>
</dbReference>
<evidence type="ECO:0000313" key="2">
    <source>
        <dbReference type="EMBL" id="TMP25134.1"/>
    </source>
</evidence>
<reference evidence="2 3" key="1">
    <citation type="submission" date="2018-01" db="EMBL/GenBank/DDBJ databases">
        <authorList>
            <person name="Paulsen S."/>
            <person name="Gram L.K."/>
        </authorList>
    </citation>
    <scope>NUCLEOTIDE SEQUENCE [LARGE SCALE GENOMIC DNA]</scope>
    <source>
        <strain evidence="2 3">S2676</strain>
    </source>
</reference>
<dbReference type="AlphaFoldDB" id="A0A5S3WH42"/>
<evidence type="ECO:0000259" key="1">
    <source>
        <dbReference type="Pfam" id="PF08840"/>
    </source>
</evidence>
<dbReference type="RefSeq" id="WP_138551013.1">
    <property type="nucleotide sequence ID" value="NZ_PNCH01000017.1"/>
</dbReference>
<protein>
    <recommendedName>
        <fullName evidence="1">BAAT/Acyl-CoA thioester hydrolase C-terminal domain-containing protein</fullName>
    </recommendedName>
</protein>
<accession>A0A5S3WH42</accession>
<gene>
    <name evidence="2" type="ORF">CWB99_21325</name>
</gene>
<feature type="domain" description="BAAT/Acyl-CoA thioester hydrolase C-terminal" evidence="1">
    <location>
        <begin position="15"/>
        <end position="67"/>
    </location>
</feature>
<dbReference type="InterPro" id="IPR014940">
    <property type="entry name" value="BAAT_C"/>
</dbReference>
<organism evidence="2 3">
    <name type="scientific">Pseudoalteromonas rubra</name>
    <dbReference type="NCBI Taxonomy" id="43658"/>
    <lineage>
        <taxon>Bacteria</taxon>
        <taxon>Pseudomonadati</taxon>
        <taxon>Pseudomonadota</taxon>
        <taxon>Gammaproteobacteria</taxon>
        <taxon>Alteromonadales</taxon>
        <taxon>Pseudoalteromonadaceae</taxon>
        <taxon>Pseudoalteromonas</taxon>
    </lineage>
</organism>
<name>A0A5S3WH42_9GAMM</name>
<dbReference type="Proteomes" id="UP000310249">
    <property type="component" value="Unassembled WGS sequence"/>
</dbReference>
<dbReference type="OrthoDB" id="9814760at2"/>
<dbReference type="InterPro" id="IPR029058">
    <property type="entry name" value="AB_hydrolase_fold"/>
</dbReference>